<comment type="cofactor">
    <cofactor evidence="7">
        <name>[4Fe-4S] cluster</name>
        <dbReference type="ChEBI" id="CHEBI:49883"/>
    </cofactor>
    <text evidence="7">Binds 1 [4Fe-4S] cluster.</text>
</comment>
<evidence type="ECO:0000259" key="9">
    <source>
        <dbReference type="Pfam" id="PF26540"/>
    </source>
</evidence>
<dbReference type="PANTHER" id="PTHR30454">
    <property type="entry name" value="4-HYDROXY-3-METHYLBUT-2-EN-1-YL DIPHOSPHATE SYNTHASE"/>
    <property type="match status" value="1"/>
</dbReference>
<dbReference type="GO" id="GO:0016114">
    <property type="term" value="P:terpenoid biosynthetic process"/>
    <property type="evidence" value="ECO:0007669"/>
    <property type="project" value="InterPro"/>
</dbReference>
<keyword evidence="6 7" id="KW-0414">Isoprene biosynthesis</keyword>
<dbReference type="EMBL" id="FXUF01000003">
    <property type="protein sequence ID" value="SMP47499.1"/>
    <property type="molecule type" value="Genomic_DNA"/>
</dbReference>
<dbReference type="GO" id="GO:0141197">
    <property type="term" value="F:4-hydroxy-3-methylbut-2-enyl-diphosphate synthase activity (flavodoxin)"/>
    <property type="evidence" value="ECO:0007669"/>
    <property type="project" value="UniProtKB-EC"/>
</dbReference>
<dbReference type="Gene3D" id="3.30.413.10">
    <property type="entry name" value="Sulfite Reductase Hemoprotein, domain 1"/>
    <property type="match status" value="1"/>
</dbReference>
<comment type="similarity">
    <text evidence="7">Belongs to the IspG family.</text>
</comment>
<dbReference type="EC" id="1.17.7.3" evidence="7"/>
<dbReference type="RefSeq" id="WP_346771719.1">
    <property type="nucleotide sequence ID" value="NZ_FXUF01000003.1"/>
</dbReference>
<dbReference type="GO" id="GO:0046429">
    <property type="term" value="F:4-hydroxy-3-methylbut-2-en-1-yl diphosphate synthase activity (ferredoxin)"/>
    <property type="evidence" value="ECO:0007669"/>
    <property type="project" value="UniProtKB-UniRule"/>
</dbReference>
<evidence type="ECO:0000256" key="7">
    <source>
        <dbReference type="HAMAP-Rule" id="MF_00159"/>
    </source>
</evidence>
<sequence>MNKRKSTIVNIGSLSIGGPYPIVLQSMTTTDTRNVKDTVAQIRLLENAGCQVVRVAVPDVAAAEAIGAIKKQINIPLVADIHFDYNLALIAMQQGTDKLRINPGNIGSRERVQMVTEMAKEKNIPIRIGVNAGSLDHRIQARYGNATAEALVESALEHVKILEADKFDQIVLSLKASSLKVMVEAYRQISSKVPYPLHLGVTEAGNRETGTLKSAIGIGALLLDGIGDTIRVSLTADPVLEIEAGKNILRVLGLLKDRIQIISCPTCGRCQINLIELAQQIENKLISKDKNLTVAIMGCAVNGPGEAREADIGIAGGKECALLFKKGKVIRKIPENRIVEELLEEIENL</sequence>
<comment type="catalytic activity">
    <reaction evidence="7">
        <text>(2E)-4-hydroxy-3-methylbut-2-enyl diphosphate + oxidized [flavodoxin] + H2O + 2 H(+) = 2-C-methyl-D-erythritol 2,4-cyclic diphosphate + reduced [flavodoxin]</text>
        <dbReference type="Rhea" id="RHEA:43604"/>
        <dbReference type="Rhea" id="RHEA-COMP:10622"/>
        <dbReference type="Rhea" id="RHEA-COMP:10623"/>
        <dbReference type="ChEBI" id="CHEBI:15377"/>
        <dbReference type="ChEBI" id="CHEBI:15378"/>
        <dbReference type="ChEBI" id="CHEBI:57618"/>
        <dbReference type="ChEBI" id="CHEBI:58210"/>
        <dbReference type="ChEBI" id="CHEBI:58483"/>
        <dbReference type="ChEBI" id="CHEBI:128753"/>
        <dbReference type="EC" id="1.17.7.3"/>
    </reaction>
</comment>
<comment type="pathway">
    <text evidence="7">Isoprenoid biosynthesis; isopentenyl diphosphate biosynthesis via DXP pathway; isopentenyl diphosphate from 1-deoxy-D-xylulose 5-phosphate: step 5/6.</text>
</comment>
<name>A0AA45WUE2_9CLOT</name>
<dbReference type="NCBIfam" id="NF001540">
    <property type="entry name" value="PRK00366.1"/>
    <property type="match status" value="1"/>
</dbReference>
<dbReference type="AlphaFoldDB" id="A0AA45WUE2"/>
<keyword evidence="4 7" id="KW-0408">Iron</keyword>
<evidence type="ECO:0000256" key="6">
    <source>
        <dbReference type="ARBA" id="ARBA00023229"/>
    </source>
</evidence>
<evidence type="ECO:0000256" key="1">
    <source>
        <dbReference type="ARBA" id="ARBA00022485"/>
    </source>
</evidence>
<evidence type="ECO:0000313" key="10">
    <source>
        <dbReference type="EMBL" id="SMP47499.1"/>
    </source>
</evidence>
<dbReference type="PIRSF" id="PIRSF004640">
    <property type="entry name" value="IspG"/>
    <property type="match status" value="1"/>
</dbReference>
<feature type="binding site" evidence="7">
    <location>
        <position position="306"/>
    </location>
    <ligand>
        <name>[4Fe-4S] cluster</name>
        <dbReference type="ChEBI" id="CHEBI:49883"/>
    </ligand>
</feature>
<keyword evidence="1 7" id="KW-0004">4Fe-4S</keyword>
<dbReference type="Gene3D" id="3.20.20.20">
    <property type="entry name" value="Dihydropteroate synthase-like"/>
    <property type="match status" value="1"/>
</dbReference>
<dbReference type="InterPro" id="IPR004588">
    <property type="entry name" value="IspG_bac-typ"/>
</dbReference>
<evidence type="ECO:0000259" key="8">
    <source>
        <dbReference type="Pfam" id="PF04551"/>
    </source>
</evidence>
<dbReference type="SUPFAM" id="SSF51717">
    <property type="entry name" value="Dihydropteroate synthetase-like"/>
    <property type="match status" value="1"/>
</dbReference>
<evidence type="ECO:0000256" key="4">
    <source>
        <dbReference type="ARBA" id="ARBA00023004"/>
    </source>
</evidence>
<dbReference type="InterPro" id="IPR058578">
    <property type="entry name" value="IspG_TIM"/>
</dbReference>
<dbReference type="HAMAP" id="MF_00159">
    <property type="entry name" value="IspG"/>
    <property type="match status" value="1"/>
</dbReference>
<proteinExistence type="inferred from homology"/>
<dbReference type="Pfam" id="PF04551">
    <property type="entry name" value="GcpE"/>
    <property type="match status" value="1"/>
</dbReference>
<dbReference type="SUPFAM" id="SSF56014">
    <property type="entry name" value="Nitrite and sulphite reductase 4Fe-4S domain-like"/>
    <property type="match status" value="1"/>
</dbReference>
<feature type="domain" description="IspG C-terminal" evidence="9">
    <location>
        <begin position="260"/>
        <end position="348"/>
    </location>
</feature>
<feature type="binding site" evidence="7">
    <location>
        <position position="264"/>
    </location>
    <ligand>
        <name>[4Fe-4S] cluster</name>
        <dbReference type="ChEBI" id="CHEBI:49883"/>
    </ligand>
</feature>
<dbReference type="Proteomes" id="UP001158066">
    <property type="component" value="Unassembled WGS sequence"/>
</dbReference>
<dbReference type="Pfam" id="PF26540">
    <property type="entry name" value="GcpE_C"/>
    <property type="match status" value="1"/>
</dbReference>
<dbReference type="GO" id="GO:0019288">
    <property type="term" value="P:isopentenyl diphosphate biosynthetic process, methylerythritol 4-phosphate pathway"/>
    <property type="evidence" value="ECO:0007669"/>
    <property type="project" value="UniProtKB-UniRule"/>
</dbReference>
<keyword evidence="2 7" id="KW-0479">Metal-binding</keyword>
<gene>
    <name evidence="7" type="primary">ispG</name>
    <name evidence="10" type="ORF">SAMN06296020_103156</name>
</gene>
<dbReference type="InterPro" id="IPR011005">
    <property type="entry name" value="Dihydropteroate_synth-like_sf"/>
</dbReference>
<dbReference type="InterPro" id="IPR058579">
    <property type="entry name" value="IspG_C"/>
</dbReference>
<dbReference type="PANTHER" id="PTHR30454:SF0">
    <property type="entry name" value="4-HYDROXY-3-METHYLBUT-2-EN-1-YL DIPHOSPHATE SYNTHASE (FERREDOXIN), CHLOROPLASTIC"/>
    <property type="match status" value="1"/>
</dbReference>
<organism evidence="10 11">
    <name type="scientific">Anoxynatronum buryatiense</name>
    <dbReference type="NCBI Taxonomy" id="489973"/>
    <lineage>
        <taxon>Bacteria</taxon>
        <taxon>Bacillati</taxon>
        <taxon>Bacillota</taxon>
        <taxon>Clostridia</taxon>
        <taxon>Eubacteriales</taxon>
        <taxon>Clostridiaceae</taxon>
        <taxon>Anoxynatronum</taxon>
    </lineage>
</organism>
<comment type="caution">
    <text evidence="10">The sequence shown here is derived from an EMBL/GenBank/DDBJ whole genome shotgun (WGS) entry which is preliminary data.</text>
</comment>
<evidence type="ECO:0000256" key="2">
    <source>
        <dbReference type="ARBA" id="ARBA00022723"/>
    </source>
</evidence>
<evidence type="ECO:0000313" key="11">
    <source>
        <dbReference type="Proteomes" id="UP001158066"/>
    </source>
</evidence>
<dbReference type="InterPro" id="IPR045854">
    <property type="entry name" value="NO2/SO3_Rdtase_4Fe4S_sf"/>
</dbReference>
<keyword evidence="5 7" id="KW-0411">Iron-sulfur</keyword>
<keyword evidence="11" id="KW-1185">Reference proteome</keyword>
<protein>
    <recommendedName>
        <fullName evidence="7">4-hydroxy-3-methylbut-2-en-1-yl diphosphate synthase (flavodoxin)</fullName>
        <ecNumber evidence="7">1.17.7.3</ecNumber>
    </recommendedName>
    <alternativeName>
        <fullName evidence="7">1-hydroxy-2-methyl-2-(E)-butenyl 4-diphosphate synthase</fullName>
    </alternativeName>
</protein>
<evidence type="ECO:0000256" key="5">
    <source>
        <dbReference type="ARBA" id="ARBA00023014"/>
    </source>
</evidence>
<comment type="function">
    <text evidence="7">Converts 2C-methyl-D-erythritol 2,4-cyclodiphosphate (ME-2,4cPP) into 1-hydroxy-2-methyl-2-(E)-butenyl 4-diphosphate.</text>
</comment>
<feature type="domain" description="IspG TIM-barrel" evidence="8">
    <location>
        <begin position="8"/>
        <end position="245"/>
    </location>
</feature>
<evidence type="ECO:0000256" key="3">
    <source>
        <dbReference type="ARBA" id="ARBA00023002"/>
    </source>
</evidence>
<dbReference type="FunFam" id="3.20.20.20:FF:000001">
    <property type="entry name" value="4-hydroxy-3-methylbut-2-en-1-yl diphosphate synthase (flavodoxin)"/>
    <property type="match status" value="1"/>
</dbReference>
<reference evidence="10" key="1">
    <citation type="submission" date="2017-05" db="EMBL/GenBank/DDBJ databases">
        <authorList>
            <person name="Varghese N."/>
            <person name="Submissions S."/>
        </authorList>
    </citation>
    <scope>NUCLEOTIDE SEQUENCE</scope>
    <source>
        <strain evidence="10">Su22</strain>
    </source>
</reference>
<dbReference type="NCBIfam" id="TIGR00612">
    <property type="entry name" value="ispG_gcpE"/>
    <property type="match status" value="1"/>
</dbReference>
<dbReference type="InterPro" id="IPR016425">
    <property type="entry name" value="IspG_bac"/>
</dbReference>
<feature type="binding site" evidence="7">
    <location>
        <position position="299"/>
    </location>
    <ligand>
        <name>[4Fe-4S] cluster</name>
        <dbReference type="ChEBI" id="CHEBI:49883"/>
    </ligand>
</feature>
<dbReference type="GO" id="GO:0005506">
    <property type="term" value="F:iron ion binding"/>
    <property type="evidence" value="ECO:0007669"/>
    <property type="project" value="InterPro"/>
</dbReference>
<accession>A0AA45WUE2</accession>
<feature type="binding site" evidence="7">
    <location>
        <position position="267"/>
    </location>
    <ligand>
        <name>[4Fe-4S] cluster</name>
        <dbReference type="ChEBI" id="CHEBI:49883"/>
    </ligand>
</feature>
<dbReference type="GO" id="GO:0051539">
    <property type="term" value="F:4 iron, 4 sulfur cluster binding"/>
    <property type="evidence" value="ECO:0007669"/>
    <property type="project" value="UniProtKB-UniRule"/>
</dbReference>
<keyword evidence="3 7" id="KW-0560">Oxidoreductase</keyword>